<protein>
    <submittedName>
        <fullName evidence="1">Uncharacterized protein</fullName>
    </submittedName>
</protein>
<dbReference type="EnsemblPlants" id="AVESA.00010b.r2.6CG1119650.1">
    <property type="protein sequence ID" value="AVESA.00010b.r2.6CG1119650.1.CDS"/>
    <property type="gene ID" value="AVESA.00010b.r2.6CG1119650"/>
</dbReference>
<reference evidence="1" key="2">
    <citation type="submission" date="2025-09" db="UniProtKB">
        <authorList>
            <consortium name="EnsemblPlants"/>
        </authorList>
    </citation>
    <scope>IDENTIFICATION</scope>
</reference>
<evidence type="ECO:0000313" key="2">
    <source>
        <dbReference type="Proteomes" id="UP001732700"/>
    </source>
</evidence>
<keyword evidence="2" id="KW-1185">Reference proteome</keyword>
<organism evidence="1 2">
    <name type="scientific">Avena sativa</name>
    <name type="common">Oat</name>
    <dbReference type="NCBI Taxonomy" id="4498"/>
    <lineage>
        <taxon>Eukaryota</taxon>
        <taxon>Viridiplantae</taxon>
        <taxon>Streptophyta</taxon>
        <taxon>Embryophyta</taxon>
        <taxon>Tracheophyta</taxon>
        <taxon>Spermatophyta</taxon>
        <taxon>Magnoliopsida</taxon>
        <taxon>Liliopsida</taxon>
        <taxon>Poales</taxon>
        <taxon>Poaceae</taxon>
        <taxon>BOP clade</taxon>
        <taxon>Pooideae</taxon>
        <taxon>Poodae</taxon>
        <taxon>Poeae</taxon>
        <taxon>Poeae Chloroplast Group 1 (Aveneae type)</taxon>
        <taxon>Aveninae</taxon>
        <taxon>Avena</taxon>
    </lineage>
</organism>
<dbReference type="Proteomes" id="UP001732700">
    <property type="component" value="Chromosome 6C"/>
</dbReference>
<proteinExistence type="predicted"/>
<reference evidence="1" key="1">
    <citation type="submission" date="2021-05" db="EMBL/GenBank/DDBJ databases">
        <authorList>
            <person name="Scholz U."/>
            <person name="Mascher M."/>
            <person name="Fiebig A."/>
        </authorList>
    </citation>
    <scope>NUCLEOTIDE SEQUENCE [LARGE SCALE GENOMIC DNA]</scope>
</reference>
<accession>A0ACD5Z7Q1</accession>
<name>A0ACD5Z7Q1_AVESA</name>
<sequence>MDSIKVYVVAVVLSLGFALLLHYLILGKVSSSNNNGGKKQKGKVLAPTPASIPFLGHLHLLKKPLHTSLCGLAARLGPVFSLRLGSRRALVVSSAECARECFTEHDVTFANRPSFPSFQLVFPGNMLATSNHGPHWRRLRSVSSVQLLSAHRVDGMSGVIAAEVRSMARRLYRNAAAADGGALRVRLNGRLFDVSLSVLLETMAHTKRSGPVEEDDMMMSAEARELKEAVDEIMAVLDTANMWDFLPAVLRWVDVFGVRKKILKSVKRLDAFMRRLIDAERSRGRLGGEGDEKKKSMIGVLLALQKAEPDVYTDTMITGLCANLFAAGTDTTSITTEWAMSLLLNHPAALHKARAEVDAHVGTSRRLVSADDVRTNLPYLQCVVSETLRLYPTSPLLLPHQSSADCVVSGYHVPGDTMLVVNAYAIHRDPAVWEEPHEFRPERFLDLHHHHHVHVVGKHQFMIPFGMGRRKCPGEALALHTIRMVLATMLQCFDWERVGDGHAQVDMTEGGGITMAKVVPLEAVCTPRTNMRHLLLHKSQQLDPA</sequence>
<evidence type="ECO:0000313" key="1">
    <source>
        <dbReference type="EnsemblPlants" id="AVESA.00010b.r2.6CG1119650.1.CDS"/>
    </source>
</evidence>